<gene>
    <name evidence="5" type="ORF">NB700_001685</name>
</gene>
<dbReference type="InterPro" id="IPR015815">
    <property type="entry name" value="HIBADH-related"/>
</dbReference>
<evidence type="ECO:0000259" key="3">
    <source>
        <dbReference type="Pfam" id="PF03446"/>
    </source>
</evidence>
<dbReference type="InterPro" id="IPR029154">
    <property type="entry name" value="HIBADH-like_NADP-bd"/>
</dbReference>
<dbReference type="InterPro" id="IPR006115">
    <property type="entry name" value="6PGDH_NADP-bd"/>
</dbReference>
<dbReference type="PIRSF" id="PIRSF000103">
    <property type="entry name" value="HIBADH"/>
    <property type="match status" value="1"/>
</dbReference>
<dbReference type="InterPro" id="IPR013328">
    <property type="entry name" value="6PGD_dom2"/>
</dbReference>
<dbReference type="SUPFAM" id="SSF48179">
    <property type="entry name" value="6-phosphogluconate dehydrogenase C-terminal domain-like"/>
    <property type="match status" value="1"/>
</dbReference>
<dbReference type="Pfam" id="PF14833">
    <property type="entry name" value="NAD_binding_11"/>
    <property type="match status" value="1"/>
</dbReference>
<feature type="domain" description="6-phosphogluconate dehydrogenase NADP-binding" evidence="3">
    <location>
        <begin position="2"/>
        <end position="160"/>
    </location>
</feature>
<comment type="caution">
    <text evidence="5">The sequence shown here is derived from an EMBL/GenBank/DDBJ whole genome shotgun (WGS) entry which is preliminary data.</text>
</comment>
<dbReference type="PANTHER" id="PTHR22981">
    <property type="entry name" value="3-HYDROXYISOBUTYRATE DEHYDROGENASE-RELATED"/>
    <property type="match status" value="1"/>
</dbReference>
<dbReference type="GO" id="GO:0043718">
    <property type="term" value="F:2-hydroxymethylglutarate dehydrogenase activity"/>
    <property type="evidence" value="ECO:0007669"/>
    <property type="project" value="UniProtKB-EC"/>
</dbReference>
<dbReference type="InterPro" id="IPR008927">
    <property type="entry name" value="6-PGluconate_DH-like_C_sf"/>
</dbReference>
<evidence type="ECO:0000256" key="1">
    <source>
        <dbReference type="ARBA" id="ARBA00023002"/>
    </source>
</evidence>
<proteinExistence type="predicted"/>
<protein>
    <submittedName>
        <fullName evidence="5">2-(Hydroxymethyl)glutarate dehydrogenase</fullName>
        <ecNumber evidence="5">1.1.1.291</ecNumber>
    </submittedName>
</protein>
<evidence type="ECO:0000313" key="6">
    <source>
        <dbReference type="Proteomes" id="UP001320843"/>
    </source>
</evidence>
<evidence type="ECO:0000259" key="4">
    <source>
        <dbReference type="Pfam" id="PF14833"/>
    </source>
</evidence>
<evidence type="ECO:0000313" key="5">
    <source>
        <dbReference type="EMBL" id="MCW0399129.1"/>
    </source>
</evidence>
<reference evidence="5 6" key="1">
    <citation type="submission" date="2022-06" db="EMBL/GenBank/DDBJ databases">
        <title>Dynamics of rice microbiomes reveals core vertical transmitted seed endophytes.</title>
        <authorList>
            <person name="Liao K."/>
            <person name="Zhang X."/>
        </authorList>
    </citation>
    <scope>NUCLEOTIDE SEQUENCE [LARGE SCALE GENOMIC DNA]</scope>
    <source>
        <strain evidence="5 6">YT10-10-1</strain>
    </source>
</reference>
<keyword evidence="6" id="KW-1185">Reference proteome</keyword>
<dbReference type="InterPro" id="IPR036291">
    <property type="entry name" value="NAD(P)-bd_dom_sf"/>
</dbReference>
<dbReference type="Gene3D" id="1.10.1040.10">
    <property type="entry name" value="N-(1-d-carboxylethyl)-l-norvaline Dehydrogenase, domain 2"/>
    <property type="match status" value="1"/>
</dbReference>
<dbReference type="Gene3D" id="3.40.50.720">
    <property type="entry name" value="NAD(P)-binding Rossmann-like Domain"/>
    <property type="match status" value="1"/>
</dbReference>
<evidence type="ECO:0000256" key="2">
    <source>
        <dbReference type="ARBA" id="ARBA00023027"/>
    </source>
</evidence>
<dbReference type="SUPFAM" id="SSF51735">
    <property type="entry name" value="NAD(P)-binding Rossmann-fold domains"/>
    <property type="match status" value="1"/>
</dbReference>
<dbReference type="Pfam" id="PF03446">
    <property type="entry name" value="NAD_binding_2"/>
    <property type="match status" value="1"/>
</dbReference>
<dbReference type="RefSeq" id="WP_267083392.1">
    <property type="nucleotide sequence ID" value="NZ_CP099530.1"/>
</dbReference>
<sequence>MRIGLIGAGNIGRHFVQRWLGAGHAVVVIDTNPTAAAAAKDHGAVVADRLDELVADADLVCLSLPTPDIVLSMIRLLAGSSSQRLPSVLVDLSTTGPEATREAKALTDSAGLRFLSAPVSGGLAAAARGELTVMAAGTLEAYGSALPAMEAIANHVFYLGTDIASGQTLKVLNNLLYATTMLASCEVMVCGVAAGIEPHMVLDVINRSSGRSFATQERLTSGLLDRSFPVRFTSDLLRKDVHLALEAAQALGVPMHICRTALRLLDLAIADGLGPSDNTAAIQSIERMAGVTFSSVD</sequence>
<dbReference type="EC" id="1.1.1.291" evidence="5"/>
<dbReference type="EMBL" id="JANFWR010000009">
    <property type="protein sequence ID" value="MCW0399129.1"/>
    <property type="molecule type" value="Genomic_DNA"/>
</dbReference>
<name>A0ABT3DUF9_9XANT</name>
<keyword evidence="1 5" id="KW-0560">Oxidoreductase</keyword>
<organism evidence="5 6">
    <name type="scientific">Xanthomonas sacchari</name>
    <dbReference type="NCBI Taxonomy" id="56458"/>
    <lineage>
        <taxon>Bacteria</taxon>
        <taxon>Pseudomonadati</taxon>
        <taxon>Pseudomonadota</taxon>
        <taxon>Gammaproteobacteria</taxon>
        <taxon>Lysobacterales</taxon>
        <taxon>Lysobacteraceae</taxon>
        <taxon>Xanthomonas</taxon>
    </lineage>
</organism>
<dbReference type="PANTHER" id="PTHR22981:SF7">
    <property type="entry name" value="3-HYDROXYISOBUTYRATE DEHYDROGENASE, MITOCHONDRIAL"/>
    <property type="match status" value="1"/>
</dbReference>
<accession>A0ABT3DUF9</accession>
<feature type="domain" description="3-hydroxyisobutyrate dehydrogenase-like NAD-binding" evidence="4">
    <location>
        <begin position="165"/>
        <end position="283"/>
    </location>
</feature>
<dbReference type="Proteomes" id="UP001320843">
    <property type="component" value="Unassembled WGS sequence"/>
</dbReference>
<keyword evidence="2" id="KW-0520">NAD</keyword>